<organism evidence="6 7">
    <name type="scientific">Vibrio atlanticus</name>
    <dbReference type="NCBI Taxonomy" id="693153"/>
    <lineage>
        <taxon>Bacteria</taxon>
        <taxon>Pseudomonadati</taxon>
        <taxon>Pseudomonadota</taxon>
        <taxon>Gammaproteobacteria</taxon>
        <taxon>Vibrionales</taxon>
        <taxon>Vibrionaceae</taxon>
        <taxon>Vibrio</taxon>
    </lineage>
</organism>
<keyword evidence="3" id="KW-0378">Hydrolase</keyword>
<dbReference type="Gene3D" id="3.20.20.370">
    <property type="entry name" value="Glycoside hydrolase/deacetylase"/>
    <property type="match status" value="1"/>
</dbReference>
<dbReference type="GO" id="GO:0046872">
    <property type="term" value="F:metal ion binding"/>
    <property type="evidence" value="ECO:0007669"/>
    <property type="project" value="UniProtKB-KW"/>
</dbReference>
<dbReference type="CDD" id="cd10803">
    <property type="entry name" value="YdjC_EF3048_like"/>
    <property type="match status" value="1"/>
</dbReference>
<dbReference type="AlphaFoldDB" id="A0A1C3IW05"/>
<keyword evidence="2" id="KW-0479">Metal-binding</keyword>
<dbReference type="GeneID" id="94233528"/>
<protein>
    <recommendedName>
        <fullName evidence="8">Carbohydrate deacetylase</fullName>
    </recommendedName>
</protein>
<dbReference type="RefSeq" id="WP_065679565.1">
    <property type="nucleotide sequence ID" value="NZ_AP025460.1"/>
</dbReference>
<keyword evidence="4" id="KW-0460">Magnesium</keyword>
<dbReference type="InterPro" id="IPR006879">
    <property type="entry name" value="YdjC-like"/>
</dbReference>
<evidence type="ECO:0000256" key="3">
    <source>
        <dbReference type="ARBA" id="ARBA00022801"/>
    </source>
</evidence>
<dbReference type="SUPFAM" id="SSF88713">
    <property type="entry name" value="Glycoside hydrolase/deacetylase"/>
    <property type="match status" value="1"/>
</dbReference>
<evidence type="ECO:0000256" key="2">
    <source>
        <dbReference type="ARBA" id="ARBA00022723"/>
    </source>
</evidence>
<dbReference type="GO" id="GO:0019213">
    <property type="term" value="F:deacetylase activity"/>
    <property type="evidence" value="ECO:0007669"/>
    <property type="project" value="TreeGrafter"/>
</dbReference>
<dbReference type="PANTHER" id="PTHR31609">
    <property type="entry name" value="YDJC DEACETYLASE FAMILY MEMBER"/>
    <property type="match status" value="1"/>
</dbReference>
<evidence type="ECO:0008006" key="8">
    <source>
        <dbReference type="Google" id="ProtNLM"/>
    </source>
</evidence>
<evidence type="ECO:0000256" key="4">
    <source>
        <dbReference type="ARBA" id="ARBA00022842"/>
    </source>
</evidence>
<keyword evidence="5" id="KW-0119">Carbohydrate metabolism</keyword>
<comment type="cofactor">
    <cofactor evidence="1">
        <name>Mg(2+)</name>
        <dbReference type="ChEBI" id="CHEBI:18420"/>
    </cofactor>
</comment>
<evidence type="ECO:0000256" key="5">
    <source>
        <dbReference type="ARBA" id="ARBA00023277"/>
    </source>
</evidence>
<evidence type="ECO:0000313" key="7">
    <source>
        <dbReference type="Proteomes" id="UP000092876"/>
    </source>
</evidence>
<reference evidence="7" key="1">
    <citation type="submission" date="2016-06" db="EMBL/GenBank/DDBJ databases">
        <authorList>
            <person name="Rodrigo-Torres Lidia"/>
            <person name="Arahal R.David."/>
        </authorList>
    </citation>
    <scope>NUCLEOTIDE SEQUENCE [LARGE SCALE GENOMIC DNA]</scope>
    <source>
        <strain evidence="7">CECT 7223</strain>
    </source>
</reference>
<dbReference type="GO" id="GO:0000272">
    <property type="term" value="P:polysaccharide catabolic process"/>
    <property type="evidence" value="ECO:0007669"/>
    <property type="project" value="InterPro"/>
</dbReference>
<evidence type="ECO:0000256" key="1">
    <source>
        <dbReference type="ARBA" id="ARBA00001946"/>
    </source>
</evidence>
<dbReference type="PANTHER" id="PTHR31609:SF1">
    <property type="entry name" value="CARBOHYDRATE DEACETYLASE"/>
    <property type="match status" value="1"/>
</dbReference>
<dbReference type="EMBL" id="FLQP01000040">
    <property type="protein sequence ID" value="SBS65590.1"/>
    <property type="molecule type" value="Genomic_DNA"/>
</dbReference>
<evidence type="ECO:0000313" key="6">
    <source>
        <dbReference type="EMBL" id="SBS65590.1"/>
    </source>
</evidence>
<dbReference type="InterPro" id="IPR011330">
    <property type="entry name" value="Glyco_hydro/deAcase_b/a-brl"/>
</dbReference>
<sequence>MKLILNADDFGLTETVNHGIVECFKAGVVKSTTIMMNQPGTQHAIDLYHQGLVPEVGLHFTVTSGKPLSAPELVPSLVDDQGNFLDKAVLFNKAGVVEDEVVLELNAQYQAAINAGLKINHIDSHHFGGVFKPLKTAFTKTANTIGLPVRRIDNIVSGQGSLLVPTPDAFDMRFFDQGISLNCLQDILLSYQTTMPNSTVELMCHPSLSVSEELKSLSGYDDKRVEEYNLLTSTSLKQWLSDNHIECVGFDELRIR</sequence>
<proteinExistence type="predicted"/>
<dbReference type="Pfam" id="PF04794">
    <property type="entry name" value="YdjC"/>
    <property type="match status" value="1"/>
</dbReference>
<dbReference type="GO" id="GO:0016811">
    <property type="term" value="F:hydrolase activity, acting on carbon-nitrogen (but not peptide) bonds, in linear amides"/>
    <property type="evidence" value="ECO:0007669"/>
    <property type="project" value="InterPro"/>
</dbReference>
<dbReference type="InterPro" id="IPR022948">
    <property type="entry name" value="COD_ChbG_bac"/>
</dbReference>
<gene>
    <name evidence="6" type="ORF">VAT7223_02778</name>
</gene>
<name>A0A1C3IW05_9VIBR</name>
<dbReference type="Proteomes" id="UP000092876">
    <property type="component" value="Unassembled WGS sequence"/>
</dbReference>
<accession>A0A1C3IW05</accession>